<keyword evidence="3" id="KW-1185">Reference proteome</keyword>
<dbReference type="Proteomes" id="UP001519292">
    <property type="component" value="Unassembled WGS sequence"/>
</dbReference>
<protein>
    <recommendedName>
        <fullName evidence="4">Type II secretion system protein</fullName>
    </recommendedName>
</protein>
<keyword evidence="1" id="KW-0472">Membrane</keyword>
<reference evidence="2 3" key="1">
    <citation type="submission" date="2021-03" db="EMBL/GenBank/DDBJ databases">
        <title>Genomic Encyclopedia of Type Strains, Phase IV (KMG-IV): sequencing the most valuable type-strain genomes for metagenomic binning, comparative biology and taxonomic classification.</title>
        <authorList>
            <person name="Goeker M."/>
        </authorList>
    </citation>
    <scope>NUCLEOTIDE SEQUENCE [LARGE SCALE GENOMIC DNA]</scope>
    <source>
        <strain evidence="2 3">DSM 101872</strain>
    </source>
</reference>
<comment type="caution">
    <text evidence="2">The sequence shown here is derived from an EMBL/GenBank/DDBJ whole genome shotgun (WGS) entry which is preliminary data.</text>
</comment>
<dbReference type="RefSeq" id="WP_209686605.1">
    <property type="nucleotide sequence ID" value="NZ_JAGGLU010000004.1"/>
</dbReference>
<gene>
    <name evidence="2" type="ORF">J2Z60_001040</name>
</gene>
<name>A0ABS4ME25_9LACO</name>
<organism evidence="2 3">
    <name type="scientific">Lactobacillus colini</name>
    <dbReference type="NCBI Taxonomy" id="1819254"/>
    <lineage>
        <taxon>Bacteria</taxon>
        <taxon>Bacillati</taxon>
        <taxon>Bacillota</taxon>
        <taxon>Bacilli</taxon>
        <taxon>Lactobacillales</taxon>
        <taxon>Lactobacillaceae</taxon>
        <taxon>Lactobacillus</taxon>
    </lineage>
</organism>
<evidence type="ECO:0000313" key="3">
    <source>
        <dbReference type="Proteomes" id="UP001519292"/>
    </source>
</evidence>
<proteinExistence type="predicted"/>
<dbReference type="EMBL" id="JAGGLU010000004">
    <property type="protein sequence ID" value="MBP2057868.1"/>
    <property type="molecule type" value="Genomic_DNA"/>
</dbReference>
<evidence type="ECO:0008006" key="4">
    <source>
        <dbReference type="Google" id="ProtNLM"/>
    </source>
</evidence>
<evidence type="ECO:0000313" key="2">
    <source>
        <dbReference type="EMBL" id="MBP2057868.1"/>
    </source>
</evidence>
<feature type="transmembrane region" description="Helical" evidence="1">
    <location>
        <begin position="7"/>
        <end position="30"/>
    </location>
</feature>
<evidence type="ECO:0000256" key="1">
    <source>
        <dbReference type="SAM" id="Phobius"/>
    </source>
</evidence>
<sequence>MVKQRGFLLLEASVSLFLACLGVTLLFYTLGQTKKINQNIDRRIDRAYASYVLNNTSKQQVTVHDHLYEQAGADQVLDKTMGKVVYEVK</sequence>
<keyword evidence="1" id="KW-0812">Transmembrane</keyword>
<accession>A0ABS4ME25</accession>
<keyword evidence="1" id="KW-1133">Transmembrane helix</keyword>